<dbReference type="GeneID" id="9684814"/>
<feature type="transmembrane region" description="Helical" evidence="8">
    <location>
        <begin position="148"/>
        <end position="167"/>
    </location>
</feature>
<evidence type="ECO:0000256" key="8">
    <source>
        <dbReference type="SAM" id="Phobius"/>
    </source>
</evidence>
<protein>
    <submittedName>
        <fullName evidence="9">Oligopeptide transporter family</fullName>
    </submittedName>
</protein>
<sequence length="629" mass="64834">MFADASRARDQVRTLLISSAVAALCVVATWLDPWLLKPPILKTLGFRRVHVYYAGPHTTASARCERRSLRTLLPGVCLHLSAHHPSLLSIQIHASTPFNSASDARLSTPPRCHRFVLANTLSALARWGWGVRLDATLVGGGVLMGPKVGVSILFGAIVAWGFVGPHAEAMGWVSGDPLSMKGGARGLLLWPGVAAMVVDSLAQLAIATARSNKGSGGGGGGRGLPGKGSLGGVGGDGDARVEWDYEYGDGRVAHTGGGNLDMDDGGGRRAAAASGAISTSKLAGPTLVGWGGLESGRSSIDDADIGMDDARPLVISSTSSSSTTTTAPGVVVARDHHDVIPAWWWKAGVAAGGACTAIILNRNFDMAPWQPALALPVAGVMSYIAVRCTGETDINPIGPMGKVIQLVFALAAPGEVVTNLMAAAVACGGAGQAGDLMHDFKAGLMMRLSPRKQLIAQLLGIPVGILGAVPAYVLFRDVYPLGGEQFPAPAAVAWKAVAEVLTNRSSAGGGGGIGGLPSEAKALMQLAACCTIFVRLVEVFGRDGHRRGWAWVRHLPSPTSAGIAFIIPPEFSVVIAASASASGWWRRRRPTQHEDHANVMASGLLAGAGVMGVVTAMASMALGVGDVTQ</sequence>
<reference evidence="9 10" key="1">
    <citation type="journal article" date="2009" name="Science">
        <title>Green evolution and dynamic adaptations revealed by genomes of the marine picoeukaryotes Micromonas.</title>
        <authorList>
            <person name="Worden A.Z."/>
            <person name="Lee J.H."/>
            <person name="Mock T."/>
            <person name="Rouze P."/>
            <person name="Simmons M.P."/>
            <person name="Aerts A.L."/>
            <person name="Allen A.E."/>
            <person name="Cuvelier M.L."/>
            <person name="Derelle E."/>
            <person name="Everett M.V."/>
            <person name="Foulon E."/>
            <person name="Grimwood J."/>
            <person name="Gundlach H."/>
            <person name="Henrissat B."/>
            <person name="Napoli C."/>
            <person name="McDonald S.M."/>
            <person name="Parker M.S."/>
            <person name="Rombauts S."/>
            <person name="Salamov A."/>
            <person name="Von Dassow P."/>
            <person name="Badger J.H."/>
            <person name="Coutinho P.M."/>
            <person name="Demir E."/>
            <person name="Dubchak I."/>
            <person name="Gentemann C."/>
            <person name="Eikrem W."/>
            <person name="Gready J.E."/>
            <person name="John U."/>
            <person name="Lanier W."/>
            <person name="Lindquist E.A."/>
            <person name="Lucas S."/>
            <person name="Mayer K.F."/>
            <person name="Moreau H."/>
            <person name="Not F."/>
            <person name="Otillar R."/>
            <person name="Panaud O."/>
            <person name="Pangilinan J."/>
            <person name="Paulsen I."/>
            <person name="Piegu B."/>
            <person name="Poliakov A."/>
            <person name="Robbens S."/>
            <person name="Schmutz J."/>
            <person name="Toulza E."/>
            <person name="Wyss T."/>
            <person name="Zelensky A."/>
            <person name="Zhou K."/>
            <person name="Armbrust E.V."/>
            <person name="Bhattacharya D."/>
            <person name="Goodenough U.W."/>
            <person name="Van de Peer Y."/>
            <person name="Grigoriev I.V."/>
        </authorList>
    </citation>
    <scope>NUCLEOTIDE SEQUENCE [LARGE SCALE GENOMIC DNA]</scope>
    <source>
        <strain evidence="9 10">CCMP1545</strain>
    </source>
</reference>
<feature type="transmembrane region" description="Helical" evidence="8">
    <location>
        <begin position="561"/>
        <end position="585"/>
    </location>
</feature>
<evidence type="ECO:0000256" key="7">
    <source>
        <dbReference type="SAM" id="MobiDB-lite"/>
    </source>
</evidence>
<dbReference type="OrthoDB" id="627262at2759"/>
<keyword evidence="3" id="KW-0813">Transport</keyword>
<feature type="region of interest" description="Disordered" evidence="7">
    <location>
        <begin position="211"/>
        <end position="235"/>
    </location>
</feature>
<keyword evidence="5 8" id="KW-1133">Transmembrane helix</keyword>
<evidence type="ECO:0000313" key="10">
    <source>
        <dbReference type="Proteomes" id="UP000001876"/>
    </source>
</evidence>
<dbReference type="GO" id="GO:0016020">
    <property type="term" value="C:membrane"/>
    <property type="evidence" value="ECO:0007669"/>
    <property type="project" value="UniProtKB-SubCell"/>
</dbReference>
<feature type="transmembrane region" description="Helical" evidence="8">
    <location>
        <begin position="454"/>
        <end position="475"/>
    </location>
</feature>
<organism evidence="10">
    <name type="scientific">Micromonas pusilla (strain CCMP1545)</name>
    <name type="common">Picoplanktonic green alga</name>
    <dbReference type="NCBI Taxonomy" id="564608"/>
    <lineage>
        <taxon>Eukaryota</taxon>
        <taxon>Viridiplantae</taxon>
        <taxon>Chlorophyta</taxon>
        <taxon>Mamiellophyceae</taxon>
        <taxon>Mamiellales</taxon>
        <taxon>Mamiellaceae</taxon>
        <taxon>Micromonas</taxon>
    </lineage>
</organism>
<dbReference type="STRING" id="564608.C1MTT4"/>
<keyword evidence="10" id="KW-1185">Reference proteome</keyword>
<dbReference type="EMBL" id="GG663740">
    <property type="protein sequence ID" value="EEH56506.1"/>
    <property type="molecule type" value="Genomic_DNA"/>
</dbReference>
<dbReference type="InterPro" id="IPR004813">
    <property type="entry name" value="OPT"/>
</dbReference>
<dbReference type="KEGG" id="mpp:MICPUCDRAFT_58543"/>
<evidence type="ECO:0000256" key="1">
    <source>
        <dbReference type="ARBA" id="ARBA00004141"/>
    </source>
</evidence>
<dbReference type="Proteomes" id="UP000001876">
    <property type="component" value="Unassembled WGS sequence"/>
</dbReference>
<name>C1MTT4_MICPC</name>
<feature type="compositionally biased region" description="Gly residues" evidence="7">
    <location>
        <begin position="214"/>
        <end position="235"/>
    </location>
</feature>
<keyword evidence="6 8" id="KW-0472">Membrane</keyword>
<comment type="subcellular location">
    <subcellularLocation>
        <location evidence="1">Membrane</location>
        <topology evidence="1">Multi-pass membrane protein</topology>
    </subcellularLocation>
</comment>
<dbReference type="RefSeq" id="XP_003059374.1">
    <property type="nucleotide sequence ID" value="XM_003059328.1"/>
</dbReference>
<evidence type="ECO:0000256" key="2">
    <source>
        <dbReference type="ARBA" id="ARBA00010276"/>
    </source>
</evidence>
<evidence type="ECO:0000313" key="9">
    <source>
        <dbReference type="EMBL" id="EEH56506.1"/>
    </source>
</evidence>
<evidence type="ECO:0000256" key="4">
    <source>
        <dbReference type="ARBA" id="ARBA00022692"/>
    </source>
</evidence>
<feature type="transmembrane region" description="Helical" evidence="8">
    <location>
        <begin position="597"/>
        <end position="622"/>
    </location>
</feature>
<dbReference type="GO" id="GO:0035673">
    <property type="term" value="F:oligopeptide transmembrane transporter activity"/>
    <property type="evidence" value="ECO:0007669"/>
    <property type="project" value="InterPro"/>
</dbReference>
<evidence type="ECO:0000256" key="5">
    <source>
        <dbReference type="ARBA" id="ARBA00022989"/>
    </source>
</evidence>
<proteinExistence type="inferred from homology"/>
<gene>
    <name evidence="9" type="ORF">MICPUCDRAFT_58543</name>
</gene>
<evidence type="ECO:0000256" key="3">
    <source>
        <dbReference type="ARBA" id="ARBA00022448"/>
    </source>
</evidence>
<keyword evidence="4 8" id="KW-0812">Transmembrane</keyword>
<dbReference type="PANTHER" id="PTHR31645:SF3">
    <property type="entry name" value="OLIGOPEPTIDE TRANSPORTER"/>
    <property type="match status" value="1"/>
</dbReference>
<dbReference type="InterPro" id="IPR045035">
    <property type="entry name" value="YSL-like"/>
</dbReference>
<feature type="transmembrane region" description="Helical" evidence="8">
    <location>
        <begin position="12"/>
        <end position="31"/>
    </location>
</feature>
<dbReference type="AlphaFoldDB" id="C1MTT4"/>
<accession>C1MTT4</accession>
<dbReference type="PANTHER" id="PTHR31645">
    <property type="entry name" value="OLIGOPEPTIDE TRANSPORTER YGL114W-RELATED"/>
    <property type="match status" value="1"/>
</dbReference>
<dbReference type="Pfam" id="PF03169">
    <property type="entry name" value="OPT"/>
    <property type="match status" value="2"/>
</dbReference>
<comment type="similarity">
    <text evidence="2">Belongs to the YSL (TC 2.A.67.2) family.</text>
</comment>
<evidence type="ECO:0000256" key="6">
    <source>
        <dbReference type="ARBA" id="ARBA00023136"/>
    </source>
</evidence>